<keyword evidence="2" id="KW-1133">Transmembrane helix</keyword>
<organism evidence="3">
    <name type="scientific">Opuntia streptacantha</name>
    <name type="common">Prickly pear cactus</name>
    <name type="synonym">Opuntia cardona</name>
    <dbReference type="NCBI Taxonomy" id="393608"/>
    <lineage>
        <taxon>Eukaryota</taxon>
        <taxon>Viridiplantae</taxon>
        <taxon>Streptophyta</taxon>
        <taxon>Embryophyta</taxon>
        <taxon>Tracheophyta</taxon>
        <taxon>Spermatophyta</taxon>
        <taxon>Magnoliopsida</taxon>
        <taxon>eudicotyledons</taxon>
        <taxon>Gunneridae</taxon>
        <taxon>Pentapetalae</taxon>
        <taxon>Caryophyllales</taxon>
        <taxon>Cactineae</taxon>
        <taxon>Cactaceae</taxon>
        <taxon>Opuntioideae</taxon>
        <taxon>Opuntia</taxon>
    </lineage>
</organism>
<sequence length="133" mass="14100">MLLLGATGEVGGEAGGDGGVIHDFMKSLRLHRHHPQLPRLLFRQPSRRKLRFRCRFLFRFGRIFIFLSFVVVRINVVGIGGPPEERAPPAGATAVGGGSDGGSSPAEVVGGQGKRGGGSEGLDGEKVGRHFLS</sequence>
<reference evidence="3" key="2">
    <citation type="submission" date="2020-07" db="EMBL/GenBank/DDBJ databases">
        <authorList>
            <person name="Vera ALvarez R."/>
            <person name="Arias-Moreno D.M."/>
            <person name="Jimenez-Jacinto V."/>
            <person name="Jimenez-Bremont J.F."/>
            <person name="Swaminathan K."/>
            <person name="Moose S.P."/>
            <person name="Guerrero-Gonzalez M.L."/>
            <person name="Marino-Ramirez L."/>
            <person name="Landsman D."/>
            <person name="Rodriguez-Kessler M."/>
            <person name="Delgado-Sanchez P."/>
        </authorList>
    </citation>
    <scope>NUCLEOTIDE SEQUENCE</scope>
    <source>
        <tissue evidence="3">Cladode</tissue>
    </source>
</reference>
<feature type="compositionally biased region" description="Basic and acidic residues" evidence="1">
    <location>
        <begin position="123"/>
        <end position="133"/>
    </location>
</feature>
<dbReference type="AlphaFoldDB" id="A0A7C8ZXR0"/>
<accession>A0A7C8ZXR0</accession>
<evidence type="ECO:0000256" key="1">
    <source>
        <dbReference type="SAM" id="MobiDB-lite"/>
    </source>
</evidence>
<protein>
    <submittedName>
        <fullName evidence="3">Uncharacterized protein</fullName>
    </submittedName>
</protein>
<evidence type="ECO:0000256" key="2">
    <source>
        <dbReference type="SAM" id="Phobius"/>
    </source>
</evidence>
<feature type="compositionally biased region" description="Gly residues" evidence="1">
    <location>
        <begin position="110"/>
        <end position="121"/>
    </location>
</feature>
<keyword evidence="2" id="KW-0812">Transmembrane</keyword>
<keyword evidence="2" id="KW-0472">Membrane</keyword>
<feature type="transmembrane region" description="Helical" evidence="2">
    <location>
        <begin position="56"/>
        <end position="76"/>
    </location>
</feature>
<feature type="region of interest" description="Disordered" evidence="1">
    <location>
        <begin position="81"/>
        <end position="133"/>
    </location>
</feature>
<name>A0A7C8ZXR0_OPUST</name>
<proteinExistence type="predicted"/>
<dbReference type="EMBL" id="GISG01177997">
    <property type="protein sequence ID" value="MBA4653210.1"/>
    <property type="molecule type" value="Transcribed_RNA"/>
</dbReference>
<reference evidence="3" key="1">
    <citation type="journal article" date="2013" name="J. Plant Res.">
        <title>Effect of fungi and light on seed germination of three Opuntia species from semiarid lands of central Mexico.</title>
        <authorList>
            <person name="Delgado-Sanchez P."/>
            <person name="Jimenez-Bremont J.F."/>
            <person name="Guerrero-Gonzalez Mde L."/>
            <person name="Flores J."/>
        </authorList>
    </citation>
    <scope>NUCLEOTIDE SEQUENCE</scope>
    <source>
        <tissue evidence="3">Cladode</tissue>
    </source>
</reference>
<evidence type="ECO:0000313" key="3">
    <source>
        <dbReference type="EMBL" id="MBA4653210.1"/>
    </source>
</evidence>